<accession>A0ABS1TLB7</accession>
<gene>
    <name evidence="3" type="ORF">JK635_00455</name>
</gene>
<keyword evidence="1" id="KW-0472">Membrane</keyword>
<sequence>MLDTHKARDELREILNQKEYRVYHESKGIIETWWEKAKQWILEKLASIFPSVQVSDSAAGSVLIIVMVIVLLLLALSAFLLIRNHKRNRMLRKQKPLQSQQEINWTYRQHILEAERLEALGNFTQSTRHLFLALLLFFHDKGWLEARIWKTNWEYYEELRKVEQRKAQQFFKLARFFDEVTYGERKVNSEEYRQFHQDVMKELTEEELGGGVNVEKG</sequence>
<name>A0ABS1TLB7_9BACI</name>
<evidence type="ECO:0000256" key="1">
    <source>
        <dbReference type="SAM" id="Phobius"/>
    </source>
</evidence>
<dbReference type="InterPro" id="IPR025403">
    <property type="entry name" value="TgpA-like_C"/>
</dbReference>
<dbReference type="Proteomes" id="UP000623967">
    <property type="component" value="Unassembled WGS sequence"/>
</dbReference>
<evidence type="ECO:0000313" key="4">
    <source>
        <dbReference type="Proteomes" id="UP000623967"/>
    </source>
</evidence>
<keyword evidence="4" id="KW-1185">Reference proteome</keyword>
<organism evidence="3 4">
    <name type="scientific">Neobacillus paridis</name>
    <dbReference type="NCBI Taxonomy" id="2803862"/>
    <lineage>
        <taxon>Bacteria</taxon>
        <taxon>Bacillati</taxon>
        <taxon>Bacillota</taxon>
        <taxon>Bacilli</taxon>
        <taxon>Bacillales</taxon>
        <taxon>Bacillaceae</taxon>
        <taxon>Neobacillus</taxon>
    </lineage>
</organism>
<feature type="transmembrane region" description="Helical" evidence="1">
    <location>
        <begin position="58"/>
        <end position="82"/>
    </location>
</feature>
<feature type="domain" description="Protein-glutamine gamma-glutamyltransferase-like C-terminal" evidence="2">
    <location>
        <begin position="130"/>
        <end position="197"/>
    </location>
</feature>
<dbReference type="EMBL" id="JAESWB010000005">
    <property type="protein sequence ID" value="MBL4950715.1"/>
    <property type="molecule type" value="Genomic_DNA"/>
</dbReference>
<dbReference type="RefSeq" id="WP_202651337.1">
    <property type="nucleotide sequence ID" value="NZ_JAESWB010000005.1"/>
</dbReference>
<keyword evidence="1" id="KW-1133">Transmembrane helix</keyword>
<proteinExistence type="predicted"/>
<reference evidence="3 4" key="1">
    <citation type="submission" date="2021-01" db="EMBL/GenBank/DDBJ databases">
        <title>Genome public.</title>
        <authorList>
            <person name="Liu C."/>
            <person name="Sun Q."/>
        </authorList>
    </citation>
    <scope>NUCLEOTIDE SEQUENCE [LARGE SCALE GENOMIC DNA]</scope>
    <source>
        <strain evidence="3 4">YIM B02564</strain>
    </source>
</reference>
<keyword evidence="1" id="KW-0812">Transmembrane</keyword>
<evidence type="ECO:0000313" key="3">
    <source>
        <dbReference type="EMBL" id="MBL4950715.1"/>
    </source>
</evidence>
<comment type="caution">
    <text evidence="3">The sequence shown here is derived from an EMBL/GenBank/DDBJ whole genome shotgun (WGS) entry which is preliminary data.</text>
</comment>
<dbReference type="Pfam" id="PF13559">
    <property type="entry name" value="DUF4129"/>
    <property type="match status" value="1"/>
</dbReference>
<protein>
    <submittedName>
        <fullName evidence="3">DUF4129 domain-containing protein</fullName>
    </submittedName>
</protein>
<evidence type="ECO:0000259" key="2">
    <source>
        <dbReference type="Pfam" id="PF13559"/>
    </source>
</evidence>